<dbReference type="Proteomes" id="UP001498476">
    <property type="component" value="Unassembled WGS sequence"/>
</dbReference>
<dbReference type="PANTHER" id="PTHR21340">
    <property type="entry name" value="DIADENOSINE 5,5-P1,P4-TETRAPHOSPHATE PYROPHOSPHOHYDROLASE MUTT"/>
    <property type="match status" value="1"/>
</dbReference>
<dbReference type="Gene3D" id="3.90.79.10">
    <property type="entry name" value="Nucleoside Triphosphate Pyrophosphohydrolase"/>
    <property type="match status" value="1"/>
</dbReference>
<evidence type="ECO:0000256" key="1">
    <source>
        <dbReference type="ARBA" id="ARBA00022801"/>
    </source>
</evidence>
<gene>
    <name evidence="3" type="ORF">QQX98_011767</name>
</gene>
<dbReference type="PANTHER" id="PTHR21340:SF0">
    <property type="entry name" value="BIS(5'-NUCLEOSYL)-TETRAPHOSPHATASE [ASYMMETRICAL]"/>
    <property type="match status" value="1"/>
</dbReference>
<keyword evidence="1" id="KW-0378">Hydrolase</keyword>
<dbReference type="EMBL" id="JAZAVJ010000300">
    <property type="protein sequence ID" value="KAK7402489.1"/>
    <property type="molecule type" value="Genomic_DNA"/>
</dbReference>
<sequence>MAASKFPNTQYTSEQFVESNGTILFDFSGHTNKVCLLRYSSSPGNQTTGERLLAKGRRNCGESRGAAALREVQEETGYPCHLHPVQMSTRAPGPTETSHVPDQARSYPDLTEPFMLTTRVLGGDGTNIKLIWWFIAEIESVGPESVTGEEQFTAHFFSYEEALQKLTCKDDRTVLLRAISLVEGS</sequence>
<dbReference type="InterPro" id="IPR051325">
    <property type="entry name" value="Nudix_hydrolase_domain"/>
</dbReference>
<feature type="domain" description="Nudix hydrolase" evidence="2">
    <location>
        <begin position="15"/>
        <end position="180"/>
    </location>
</feature>
<evidence type="ECO:0000259" key="2">
    <source>
        <dbReference type="PROSITE" id="PS51462"/>
    </source>
</evidence>
<accession>A0ABR1GKX1</accession>
<dbReference type="InterPro" id="IPR015797">
    <property type="entry name" value="NUDIX_hydrolase-like_dom_sf"/>
</dbReference>
<comment type="caution">
    <text evidence="3">The sequence shown here is derived from an EMBL/GenBank/DDBJ whole genome shotgun (WGS) entry which is preliminary data.</text>
</comment>
<dbReference type="InterPro" id="IPR020084">
    <property type="entry name" value="NUDIX_hydrolase_CS"/>
</dbReference>
<dbReference type="SUPFAM" id="SSF55811">
    <property type="entry name" value="Nudix"/>
    <property type="match status" value="1"/>
</dbReference>
<name>A0ABR1GKX1_9HYPO</name>
<dbReference type="Pfam" id="PF00293">
    <property type="entry name" value="NUDIX"/>
    <property type="match status" value="1"/>
</dbReference>
<evidence type="ECO:0000313" key="4">
    <source>
        <dbReference type="Proteomes" id="UP001498476"/>
    </source>
</evidence>
<protein>
    <recommendedName>
        <fullName evidence="2">Nudix hydrolase domain-containing protein</fullName>
    </recommendedName>
</protein>
<organism evidence="3 4">
    <name type="scientific">Neonectria punicea</name>
    <dbReference type="NCBI Taxonomy" id="979145"/>
    <lineage>
        <taxon>Eukaryota</taxon>
        <taxon>Fungi</taxon>
        <taxon>Dikarya</taxon>
        <taxon>Ascomycota</taxon>
        <taxon>Pezizomycotina</taxon>
        <taxon>Sordariomycetes</taxon>
        <taxon>Hypocreomycetidae</taxon>
        <taxon>Hypocreales</taxon>
        <taxon>Nectriaceae</taxon>
        <taxon>Neonectria</taxon>
    </lineage>
</organism>
<reference evidence="3 4" key="1">
    <citation type="journal article" date="2025" name="Microbiol. Resour. Announc.">
        <title>Draft genome sequences for Neonectria magnoliae and Neonectria punicea, canker pathogens of Liriodendron tulipifera and Acer saccharum in West Virginia.</title>
        <authorList>
            <person name="Petronek H.M."/>
            <person name="Kasson M.T."/>
            <person name="Metheny A.M."/>
            <person name="Stauder C.M."/>
            <person name="Lovett B."/>
            <person name="Lynch S.C."/>
            <person name="Garnas J.R."/>
            <person name="Kasson L.R."/>
            <person name="Stajich J.E."/>
        </authorList>
    </citation>
    <scope>NUCLEOTIDE SEQUENCE [LARGE SCALE GENOMIC DNA]</scope>
    <source>
        <strain evidence="3 4">NRRL 64653</strain>
    </source>
</reference>
<dbReference type="PROSITE" id="PS51462">
    <property type="entry name" value="NUDIX"/>
    <property type="match status" value="1"/>
</dbReference>
<keyword evidence="4" id="KW-1185">Reference proteome</keyword>
<evidence type="ECO:0000313" key="3">
    <source>
        <dbReference type="EMBL" id="KAK7402489.1"/>
    </source>
</evidence>
<proteinExistence type="predicted"/>
<dbReference type="InterPro" id="IPR000086">
    <property type="entry name" value="NUDIX_hydrolase_dom"/>
</dbReference>
<dbReference type="PROSITE" id="PS00893">
    <property type="entry name" value="NUDIX_BOX"/>
    <property type="match status" value="1"/>
</dbReference>